<keyword evidence="9" id="KW-1278">Translocase</keyword>
<dbReference type="CDD" id="cd03244">
    <property type="entry name" value="ABCC_MRP_domain2"/>
    <property type="match status" value="2"/>
</dbReference>
<evidence type="ECO:0000256" key="10">
    <source>
        <dbReference type="ARBA" id="ARBA00022989"/>
    </source>
</evidence>
<dbReference type="FunFam" id="3.40.50.300:FF:000163">
    <property type="entry name" value="Multidrug resistance-associated protein member 4"/>
    <property type="match status" value="1"/>
</dbReference>
<keyword evidence="18" id="KW-1185">Reference proteome</keyword>
<dbReference type="InterPro" id="IPR003439">
    <property type="entry name" value="ABC_transporter-like_ATP-bd"/>
</dbReference>
<organism evidence="17 18">
    <name type="scientific">Escallonia herrerae</name>
    <dbReference type="NCBI Taxonomy" id="1293975"/>
    <lineage>
        <taxon>Eukaryota</taxon>
        <taxon>Viridiplantae</taxon>
        <taxon>Streptophyta</taxon>
        <taxon>Embryophyta</taxon>
        <taxon>Tracheophyta</taxon>
        <taxon>Spermatophyta</taxon>
        <taxon>Magnoliopsida</taxon>
        <taxon>eudicotyledons</taxon>
        <taxon>Gunneridae</taxon>
        <taxon>Pentapetalae</taxon>
        <taxon>asterids</taxon>
        <taxon>campanulids</taxon>
        <taxon>Escalloniales</taxon>
        <taxon>Escalloniaceae</taxon>
        <taxon>Escallonia</taxon>
    </lineage>
</organism>
<dbReference type="InterPro" id="IPR003593">
    <property type="entry name" value="AAA+_ATPase"/>
</dbReference>
<feature type="transmembrane region" description="Helical" evidence="14">
    <location>
        <begin position="1808"/>
        <end position="1828"/>
    </location>
</feature>
<feature type="transmembrane region" description="Helical" evidence="14">
    <location>
        <begin position="29"/>
        <end position="51"/>
    </location>
</feature>
<feature type="transmembrane region" description="Helical" evidence="14">
    <location>
        <begin position="2256"/>
        <end position="2285"/>
    </location>
</feature>
<dbReference type="Pfam" id="PF00664">
    <property type="entry name" value="ABC_membrane"/>
    <property type="match status" value="3"/>
</dbReference>
<feature type="transmembrane region" description="Helical" evidence="14">
    <location>
        <begin position="90"/>
        <end position="108"/>
    </location>
</feature>
<feature type="transmembrane region" description="Helical" evidence="14">
    <location>
        <begin position="159"/>
        <end position="178"/>
    </location>
</feature>
<feature type="transmembrane region" description="Helical" evidence="14">
    <location>
        <begin position="2388"/>
        <end position="2404"/>
    </location>
</feature>
<feature type="transmembrane region" description="Helical" evidence="14">
    <location>
        <begin position="962"/>
        <end position="985"/>
    </location>
</feature>
<dbReference type="FunFam" id="3.40.50.300:FF:000508">
    <property type="entry name" value="ABC transporter C family member 5"/>
    <property type="match status" value="1"/>
</dbReference>
<keyword evidence="8" id="KW-0067">ATP-binding</keyword>
<dbReference type="CDD" id="cd03250">
    <property type="entry name" value="ABCC_MRP_domain1"/>
    <property type="match status" value="2"/>
</dbReference>
<reference evidence="17" key="1">
    <citation type="submission" date="2022-12" db="EMBL/GenBank/DDBJ databases">
        <title>Draft genome assemblies for two species of Escallonia (Escalloniales).</title>
        <authorList>
            <person name="Chanderbali A."/>
            <person name="Dervinis C."/>
            <person name="Anghel I."/>
            <person name="Soltis D."/>
            <person name="Soltis P."/>
            <person name="Zapata F."/>
        </authorList>
    </citation>
    <scope>NUCLEOTIDE SEQUENCE</scope>
    <source>
        <strain evidence="17">UCBG64.0493</strain>
        <tissue evidence="17">Leaf</tissue>
    </source>
</reference>
<evidence type="ECO:0000256" key="1">
    <source>
        <dbReference type="ARBA" id="ARBA00004141"/>
    </source>
</evidence>
<feature type="transmembrane region" description="Helical" evidence="14">
    <location>
        <begin position="459"/>
        <end position="481"/>
    </location>
</feature>
<feature type="transmembrane region" description="Helical" evidence="14">
    <location>
        <begin position="539"/>
        <end position="560"/>
    </location>
</feature>
<feature type="transmembrane region" description="Helical" evidence="14">
    <location>
        <begin position="128"/>
        <end position="147"/>
    </location>
</feature>
<feature type="domain" description="ABC transmembrane type-1" evidence="16">
    <location>
        <begin position="326"/>
        <end position="603"/>
    </location>
</feature>
<feature type="transmembrane region" description="Helical" evidence="14">
    <location>
        <begin position="434"/>
        <end position="453"/>
    </location>
</feature>
<dbReference type="SUPFAM" id="SSF90123">
    <property type="entry name" value="ABC transporter transmembrane region"/>
    <property type="match status" value="4"/>
</dbReference>
<feature type="domain" description="ABC transporter" evidence="15">
    <location>
        <begin position="2477"/>
        <end position="2721"/>
    </location>
</feature>
<dbReference type="PANTHER" id="PTHR24223:SF189">
    <property type="entry name" value="ABC TRANSPORTER C FAMILY MEMBER 5"/>
    <property type="match status" value="1"/>
</dbReference>
<dbReference type="InterPro" id="IPR011527">
    <property type="entry name" value="ABC1_TM_dom"/>
</dbReference>
<dbReference type="InterPro" id="IPR050173">
    <property type="entry name" value="ABC_transporter_C-like"/>
</dbReference>
<comment type="similarity">
    <text evidence="2">Belongs to the ABC transporter superfamily. ABCC family. Conjugate transporter (TC 3.A.1.208) subfamily.</text>
</comment>
<feature type="transmembrane region" description="Helical" evidence="14">
    <location>
        <begin position="193"/>
        <end position="213"/>
    </location>
</feature>
<evidence type="ECO:0000256" key="4">
    <source>
        <dbReference type="ARBA" id="ARBA00022448"/>
    </source>
</evidence>
<dbReference type="Gene3D" id="1.20.1560.10">
    <property type="entry name" value="ABC transporter type 1, transmembrane domain"/>
    <property type="match status" value="4"/>
</dbReference>
<feature type="domain" description="ABC transmembrane type-1" evidence="16">
    <location>
        <begin position="2240"/>
        <end position="2429"/>
    </location>
</feature>
<feature type="transmembrane region" description="Helical" evidence="14">
    <location>
        <begin position="326"/>
        <end position="347"/>
    </location>
</feature>
<feature type="transmembrane region" description="Helical" evidence="14">
    <location>
        <begin position="1194"/>
        <end position="1210"/>
    </location>
</feature>
<evidence type="ECO:0000259" key="15">
    <source>
        <dbReference type="PROSITE" id="PS50893"/>
    </source>
</evidence>
<dbReference type="FunFam" id="1.20.1560.10:FF:000003">
    <property type="entry name" value="ABC transporter C family member 10"/>
    <property type="match status" value="2"/>
</dbReference>
<evidence type="ECO:0000256" key="12">
    <source>
        <dbReference type="ARBA" id="ARBA00034018"/>
    </source>
</evidence>
<dbReference type="FunFam" id="1.20.1560.10:FF:000002">
    <property type="entry name" value="ABC transporter C family member 5"/>
    <property type="match status" value="1"/>
</dbReference>
<evidence type="ECO:0000256" key="5">
    <source>
        <dbReference type="ARBA" id="ARBA00022692"/>
    </source>
</evidence>
<dbReference type="GO" id="GO:0016887">
    <property type="term" value="F:ATP hydrolysis activity"/>
    <property type="evidence" value="ECO:0007669"/>
    <property type="project" value="InterPro"/>
</dbReference>
<dbReference type="InterPro" id="IPR036640">
    <property type="entry name" value="ABC1_TM_sf"/>
</dbReference>
<feature type="transmembrane region" description="Helical" evidence="14">
    <location>
        <begin position="1916"/>
        <end position="1940"/>
    </location>
</feature>
<evidence type="ECO:0000256" key="14">
    <source>
        <dbReference type="SAM" id="Phobius"/>
    </source>
</evidence>
<keyword evidence="11 14" id="KW-0472">Membrane</keyword>
<accession>A0AA89APB0</accession>
<dbReference type="PROSITE" id="PS50893">
    <property type="entry name" value="ABC_TRANSPORTER_2"/>
    <property type="match status" value="4"/>
</dbReference>
<dbReference type="Pfam" id="PF00005">
    <property type="entry name" value="ABC_tran"/>
    <property type="match status" value="4"/>
</dbReference>
<evidence type="ECO:0000259" key="16">
    <source>
        <dbReference type="PROSITE" id="PS50929"/>
    </source>
</evidence>
<evidence type="ECO:0000313" key="18">
    <source>
        <dbReference type="Proteomes" id="UP001188597"/>
    </source>
</evidence>
<feature type="transmembrane region" description="Helical" evidence="14">
    <location>
        <begin position="1834"/>
        <end position="1853"/>
    </location>
</feature>
<proteinExistence type="inferred from homology"/>
<feature type="domain" description="ABC transporter" evidence="15">
    <location>
        <begin position="1958"/>
        <end position="2157"/>
    </location>
</feature>
<sequence>MISVMAISLLISKITGLRSFEGFSILELFSIFINLTLVVVCLLVVSVRHIFLCAGRVRFIKEDSNGNAVPIRRIGDGEVRSVEIGRGYKATVISCFYVLFLQVLVLGFEGIDLIREAAQGKGSSNWTLLLLPAAQGLAWFMLSFSVLYCKFRASEIFPLLIRVWWVVSFFICLCTLYADGRGLVIDGSRHLDSHVLANFVATPALLFLCFVGIRGVTGIQLIRNSDLQEPLLIEEEAGCLKVTPYSEAGLFSLATLSWLNPILSIGAKRPLELRDIPLLAPRDRSKTNYKILNSNWEKLKAENPSKQPSLAWAILKSFWKEAARNAVFAGLNTIVSYIGPYMISYFVDYLGGRETFPHEGYILAGIFFSAKLVETLTTRQWYLGVDILGMHVRSALTAMVYRKGLRLSSSAKQSHTSGEIVNYMAVDVQRVGDYSWYLHDIWMLPLQIILALVILYKNVGIACVATLVATIISIVATVPLARIQEDYQDKLMAAKDDRMRKTSECLRNMRILKLQAWEDRYRVKLEEMRSVEFKWLQKALYSQAFITFIFWSSPIFVSAVTFGTSILLGGQLTAGGVLSALATFRILQEPLRNFPDLVSMMAQTKVSLDRIAGFLQDEELQEDAANVLPRGITNVAIEISDGEFSWDPSSPTPTLSGIQMKVDRGMRVAVCGMVGSGKSSFLSCILGEIPKTSGEVRICGSAAYVSQSAWIQSGNIEENILFGSPMDKPKYKSVIHACSLKRDLELFSHGDQTIIGDRGINLSGGQKQRVQLARALYQDADIYLLDDPFSAVDAHTGSELFKEYIMAALANKTVIFVTHQIEFLPAADMILVLKEGRIIQAGKYDDLLQAGTDFDTLVSAHHEAIEAMDIPNQASEDSDENHPLDGSILLSKKCESIGSSMDSLAKGVQEGGVSASDKKAIKEKKKAKRSRKKQLVQEEEREKGRVSMKVYLSYMGAAYKGLLIPLIILAQTLFQVLQIASNWWMAWANPQTPGEQPRTSSMVLIGVYMALAFGSSWFIFVRAVLVATFGLEAAQKLFLKMLRNVFRAPMSFFDSTPAGRILNRVSIDQSVVDLDIPFRLGGFASTTIQLLGIVGVMTKVTWQVLLLVVPMAIACLWMQKYYMASSRELVRIVSIQKSPIIHLFSESIAGAATIRGFGQEKRFMKRNLYLLDCFARPFFCSLSAIEWLCLRMELLSTFVFAFCMVLLVSFPHGSIDPSMAGLAVTYGLNMNARLSRWILSFCKLENKIISIERIHQYCQIPSEAPPIVEDSRPPPSWPERGTIDMIDLKVRYKENLPVVLHGVTCRFPGGKKIGIVGRTGSGKSTLIQALFRLIEPAGGRIIIDNTDISTIGLHDLRSRLSIIPQDPTLFEGTIRRNLDPLEEHSDQEIWQALDKSQLGEILRQKEQKLDTPVLESGDNWSVGQRQLVSLGRALLKQARILVLDEATASVDSATDNLIQKIIRTEFDDCTVCTIAHRIPTVIDSDLVLVLSDDIVVKEEQRKWKVDRLVPVRQSTDAEIQRVVICKVSKKYPVLVRIWWVESFVLCLSTIYADGKGFIIEGSEHLNSHVLLNFAMTPALAFLSYAAIRGVTGIQVPRNSDLQDLLEEEAGCIKVTPYSKAGVFSLATLSWLSPLLSLGSKRPLELSDIPLLSPKDRSKPNFKILNLIWEKLKAENPLKQPSLVWAIFKSFWKEALLSAVFAGLNTLALYIGPFLISYFVDYLGGRRRFSHEGYFLTGAFVLSKLVETLTARQWYLQVDILGMNVRSCLTAVLYQKGLRLSSLTKQKHASGDIFNYMAVDVQRVGDYSWFLHDLWMLPLQIILALLILYKNLGTASIATLIATIISILGTVPLARIQKIYQDKLMAAKDDRMRKTSECLRNMRVLKLQAWEEKYRVKLEEMRSVEFKWLRRALYSQAFITFVFWSSPVFVSVVTFGTSILLGGQLRAAGVLSALATLKILQEPLYNFPDLVSDNSDKGIHVKVERGMRVAVCGMVGSGKSSFLSCILGEVPRIYGEVTVCGSVAYVPQSPWIQSGNIEENILFGSPMDRAKYRGVIYSCSLEKDMKLFSHGDQTVIGDRGINLSGGQKQRLQLARALYQDADIQCSLATKTVIFVTHQVDFLPAAEMILVFKEGHITQAGRYEELLAAGTDFSALVSAHHESIEAMDIANHATKYSHENYPIHGSVQLSSYFSYGNKIDNMAEEMKKGVLVSDQQTVEEKKKETCSSNKQLVQDEERERGRVSVDQSVVDLDVPYRLGGFIAVTIQLIGIVGLMTTVTWQLLILFVPTAISCWWMQHNLVREEESESYGRNVMQEYYMASSRELVRLVGIQKSKVIDLFAESIAGASTIRGFRQEKRFMKRNLLLLDSFSRPFFCSIAAIEWLCLRMELLSTFVFGFCMVLLVSLPQGSIDPRMAGLTVTYGLNLNARLSKWILRFCKLENRIISIERIHQYCQISSEAPPVIEHKRPPSSWPERRTIELIDLKVRYKENLPVVLHGITCTFPGGKNIAIVRRTGSGKSTIIHALFRLIELAGGRIVIDNIDISAIGLHDHRSRLSIIPQDPTLFEGTIRENLDPLEEHMDQEIWQALDKSQLGKLLRQKEQNLDTEVLENGDNWSLGQRQLVSLGRALLKQAKILVLDEATASVDSSTDNLIQDIIRTDFKDCTVCTIAHRRIAEFDTPARLLEDKSSMFLKLVSEYSTRSSGTPKFDLDGIPENLSIRNTE</sequence>
<dbReference type="PROSITE" id="PS00211">
    <property type="entry name" value="ABC_TRANSPORTER_1"/>
    <property type="match status" value="2"/>
</dbReference>
<feature type="compositionally biased region" description="Basic residues" evidence="13">
    <location>
        <begin position="921"/>
        <end position="934"/>
    </location>
</feature>
<keyword evidence="10 14" id="KW-1133">Transmembrane helix</keyword>
<dbReference type="GO" id="GO:0016020">
    <property type="term" value="C:membrane"/>
    <property type="evidence" value="ECO:0007669"/>
    <property type="project" value="UniProtKB-SubCell"/>
</dbReference>
<feature type="transmembrane region" description="Helical" evidence="14">
    <location>
        <begin position="1100"/>
        <end position="1119"/>
    </location>
</feature>
<evidence type="ECO:0000256" key="3">
    <source>
        <dbReference type="ARBA" id="ARBA00012191"/>
    </source>
</evidence>
<keyword evidence="7" id="KW-0547">Nucleotide-binding</keyword>
<evidence type="ECO:0000256" key="9">
    <source>
        <dbReference type="ARBA" id="ARBA00022967"/>
    </source>
</evidence>
<dbReference type="EMBL" id="JAVXUP010001848">
    <property type="protein sequence ID" value="KAK3007561.1"/>
    <property type="molecule type" value="Genomic_DNA"/>
</dbReference>
<dbReference type="CDD" id="cd18579">
    <property type="entry name" value="ABC_6TM_ABCC_D1"/>
    <property type="match status" value="2"/>
</dbReference>
<feature type="region of interest" description="Disordered" evidence="13">
    <location>
        <begin position="915"/>
        <end position="940"/>
    </location>
</feature>
<evidence type="ECO:0000256" key="6">
    <source>
        <dbReference type="ARBA" id="ARBA00022737"/>
    </source>
</evidence>
<comment type="caution">
    <text evidence="17">The sequence shown here is derived from an EMBL/GenBank/DDBJ whole genome shotgun (WGS) entry which is preliminary data.</text>
</comment>
<dbReference type="EC" id="7.6.2.2" evidence="3"/>
<keyword evidence="6" id="KW-0677">Repeat</keyword>
<dbReference type="SUPFAM" id="SSF52540">
    <property type="entry name" value="P-loop containing nucleoside triphosphate hydrolases"/>
    <property type="match status" value="4"/>
</dbReference>
<comment type="subcellular location">
    <subcellularLocation>
        <location evidence="1">Membrane</location>
        <topology evidence="1">Multi-pass membrane protein</topology>
    </subcellularLocation>
</comment>
<keyword evidence="5 14" id="KW-0812">Transmembrane</keyword>
<dbReference type="GO" id="GO:0008559">
    <property type="term" value="F:ABC-type xenobiotic transporter activity"/>
    <property type="evidence" value="ECO:0007669"/>
    <property type="project" value="UniProtKB-EC"/>
</dbReference>
<protein>
    <recommendedName>
        <fullName evidence="3">ABC-type xenobiotic transporter</fullName>
        <ecNumber evidence="3">7.6.2.2</ecNumber>
    </recommendedName>
</protein>
<gene>
    <name evidence="17" type="ORF">RJ639_014407</name>
</gene>
<evidence type="ECO:0000256" key="11">
    <source>
        <dbReference type="ARBA" id="ARBA00023136"/>
    </source>
</evidence>
<feature type="domain" description="ABC transmembrane type-1" evidence="16">
    <location>
        <begin position="1695"/>
        <end position="1972"/>
    </location>
</feature>
<dbReference type="InterPro" id="IPR044726">
    <property type="entry name" value="ABCC_6TM_D2"/>
</dbReference>
<dbReference type="Proteomes" id="UP001188597">
    <property type="component" value="Unassembled WGS sequence"/>
</dbReference>
<keyword evidence="4" id="KW-0813">Transport</keyword>
<dbReference type="SMART" id="SM00382">
    <property type="entry name" value="AAA"/>
    <property type="match status" value="4"/>
</dbReference>
<dbReference type="InterPro" id="IPR017871">
    <property type="entry name" value="ABC_transporter-like_CS"/>
</dbReference>
<evidence type="ECO:0000256" key="2">
    <source>
        <dbReference type="ARBA" id="ARBA00009726"/>
    </source>
</evidence>
<dbReference type="PROSITE" id="PS50929">
    <property type="entry name" value="ABC_TM1F"/>
    <property type="match status" value="4"/>
</dbReference>
<dbReference type="PANTHER" id="PTHR24223">
    <property type="entry name" value="ATP-BINDING CASSETTE SUB-FAMILY C"/>
    <property type="match status" value="1"/>
</dbReference>
<evidence type="ECO:0000256" key="8">
    <source>
        <dbReference type="ARBA" id="ARBA00022840"/>
    </source>
</evidence>
<evidence type="ECO:0000313" key="17">
    <source>
        <dbReference type="EMBL" id="KAK3007561.1"/>
    </source>
</evidence>
<evidence type="ECO:0000256" key="7">
    <source>
        <dbReference type="ARBA" id="ARBA00022741"/>
    </source>
</evidence>
<name>A0AA89APB0_9ASTE</name>
<feature type="domain" description="ABC transporter" evidence="15">
    <location>
        <begin position="637"/>
        <end position="860"/>
    </location>
</feature>
<dbReference type="InterPro" id="IPR044746">
    <property type="entry name" value="ABCC_6TM_D1"/>
</dbReference>
<dbReference type="CDD" id="cd18580">
    <property type="entry name" value="ABC_6TM_ABCC_D2"/>
    <property type="match status" value="2"/>
</dbReference>
<feature type="transmembrane region" description="Helical" evidence="14">
    <location>
        <begin position="1005"/>
        <end position="1031"/>
    </location>
</feature>
<feature type="domain" description="ABC transmembrane type-1" evidence="16">
    <location>
        <begin position="966"/>
        <end position="1236"/>
    </location>
</feature>
<dbReference type="FunFam" id="3.40.50.300:FF:000169">
    <property type="entry name" value="ABC transporter C family member 3"/>
    <property type="match status" value="1"/>
</dbReference>
<dbReference type="GO" id="GO:0005524">
    <property type="term" value="F:ATP binding"/>
    <property type="evidence" value="ECO:0007669"/>
    <property type="project" value="UniProtKB-KW"/>
</dbReference>
<dbReference type="InterPro" id="IPR027417">
    <property type="entry name" value="P-loop_NTPase"/>
</dbReference>
<feature type="transmembrane region" description="Helical" evidence="14">
    <location>
        <begin position="1694"/>
        <end position="1719"/>
    </location>
</feature>
<evidence type="ECO:0000256" key="13">
    <source>
        <dbReference type="SAM" id="MobiDB-lite"/>
    </source>
</evidence>
<dbReference type="Gene3D" id="3.40.50.300">
    <property type="entry name" value="P-loop containing nucleotide triphosphate hydrolases"/>
    <property type="match status" value="4"/>
</dbReference>
<feature type="domain" description="ABC transporter" evidence="15">
    <location>
        <begin position="1283"/>
        <end position="1517"/>
    </location>
</feature>
<comment type="catalytic activity">
    <reaction evidence="12">
        <text>ATP + H2O + xenobioticSide 1 = ADP + phosphate + xenobioticSide 2.</text>
        <dbReference type="EC" id="7.6.2.2"/>
    </reaction>
</comment>